<evidence type="ECO:0000313" key="4">
    <source>
        <dbReference type="WBParaSite" id="PgR030_g099_t01"/>
    </source>
</evidence>
<proteinExistence type="predicted"/>
<accession>A0A915BAK0</accession>
<feature type="compositionally biased region" description="Basic residues" evidence="1">
    <location>
        <begin position="513"/>
        <end position="530"/>
    </location>
</feature>
<feature type="compositionally biased region" description="Basic and acidic residues" evidence="1">
    <location>
        <begin position="150"/>
        <end position="159"/>
    </location>
</feature>
<keyword evidence="3" id="KW-1185">Reference proteome</keyword>
<feature type="compositionally biased region" description="Polar residues" evidence="1">
    <location>
        <begin position="133"/>
        <end position="145"/>
    </location>
</feature>
<reference evidence="4" key="1">
    <citation type="submission" date="2022-11" db="UniProtKB">
        <authorList>
            <consortium name="WormBaseParasite"/>
        </authorList>
    </citation>
    <scope>IDENTIFICATION</scope>
</reference>
<feature type="compositionally biased region" description="Low complexity" evidence="1">
    <location>
        <begin position="381"/>
        <end position="397"/>
    </location>
</feature>
<evidence type="ECO:0000256" key="1">
    <source>
        <dbReference type="SAM" id="MobiDB-lite"/>
    </source>
</evidence>
<dbReference type="Proteomes" id="UP000887569">
    <property type="component" value="Unplaced"/>
</dbReference>
<keyword evidence="2" id="KW-0812">Transmembrane</keyword>
<feature type="region of interest" description="Disordered" evidence="1">
    <location>
        <begin position="510"/>
        <end position="554"/>
    </location>
</feature>
<feature type="compositionally biased region" description="Low complexity" evidence="1">
    <location>
        <begin position="421"/>
        <end position="442"/>
    </location>
</feature>
<feature type="compositionally biased region" description="Polar residues" evidence="1">
    <location>
        <begin position="598"/>
        <end position="609"/>
    </location>
</feature>
<keyword evidence="2" id="KW-0472">Membrane</keyword>
<feature type="region of interest" description="Disordered" evidence="1">
    <location>
        <begin position="241"/>
        <end position="286"/>
    </location>
</feature>
<feature type="region of interest" description="Disordered" evidence="1">
    <location>
        <begin position="372"/>
        <end position="397"/>
    </location>
</feature>
<feature type="region of interest" description="Disordered" evidence="1">
    <location>
        <begin position="410"/>
        <end position="442"/>
    </location>
</feature>
<evidence type="ECO:0000313" key="3">
    <source>
        <dbReference type="Proteomes" id="UP000887569"/>
    </source>
</evidence>
<feature type="transmembrane region" description="Helical" evidence="2">
    <location>
        <begin position="557"/>
        <end position="580"/>
    </location>
</feature>
<dbReference type="WBParaSite" id="PgR030_g099_t01">
    <property type="protein sequence ID" value="PgR030_g099_t01"/>
    <property type="gene ID" value="PgR030_g099"/>
</dbReference>
<feature type="compositionally biased region" description="Basic and acidic residues" evidence="1">
    <location>
        <begin position="713"/>
        <end position="729"/>
    </location>
</feature>
<feature type="region of interest" description="Disordered" evidence="1">
    <location>
        <begin position="589"/>
        <end position="609"/>
    </location>
</feature>
<keyword evidence="2" id="KW-1133">Transmembrane helix</keyword>
<organism evidence="3 4">
    <name type="scientific">Parascaris univalens</name>
    <name type="common">Nematode worm</name>
    <dbReference type="NCBI Taxonomy" id="6257"/>
    <lineage>
        <taxon>Eukaryota</taxon>
        <taxon>Metazoa</taxon>
        <taxon>Ecdysozoa</taxon>
        <taxon>Nematoda</taxon>
        <taxon>Chromadorea</taxon>
        <taxon>Rhabditida</taxon>
        <taxon>Spirurina</taxon>
        <taxon>Ascaridomorpha</taxon>
        <taxon>Ascaridoidea</taxon>
        <taxon>Ascarididae</taxon>
        <taxon>Parascaris</taxon>
    </lineage>
</organism>
<sequence length="729" mass="78652">FYCYHSSRTAICCTGSSFQQRVFEGIFRAVDAMHRVVAFFAAFIAIALIDEPIFGADTKMGPAIPNIPSNRRVKGAMNVSNMSKWGKVPPKANSHENIQSKGQNTKALQPVNVFPTRIRVPHNGTFSGKRPTVNRNDSAKSNSKIANVGSERKPKDPMRHVGTLGVIKSTTDGKRDELAATSKRSHEGSVATNTSSHLLNVTALTTVSSKLTTTTTSFKSTNAATLSGLSQLQQKTATEIAKGNIEGMKRNTTNALKTTKRASGGKKGPSKYSQKTKEKGAASETHMPKSVSVVVAASNTSTLPLISSSTMKSFEITASPLRLLPKLSTIGRYIIRANTTSPKKTAVLTKTSPRLTVKVELDREVELTLSQTNTTTKEELTPSQTNTTTTSTTQTTQRLTLSTKIKQMPPKPQLIPLSLPKSTSRGIKTSRTTTSTTTTTATTTTTTTTTTKAIIRTTTSAAVTSTTIVETTITTTSVGATTSATDTGPSTSISTTVGASTSITTTKATALKRSTRHPVFRSTKKPKKSMIIKMPPPESSEEAKKGDPDKSGGRGALITGIVIGMVIIVAVVFAGLFIMFQMKRRQAEQQQQHQQGQPANTDGNSDYGTINSVLNDPKSNMMESEWAPDKIKASQFTYKGPLQIPFKQPLVLKHELEDEAPASQHESQHVQFDDALNEVHEMGSEVEVIVFGGRQKKATKTGKASTRYKHVPPRVDTKEKQAQIAIREP</sequence>
<feature type="compositionally biased region" description="Basic and acidic residues" evidence="1">
    <location>
        <begin position="541"/>
        <end position="552"/>
    </location>
</feature>
<protein>
    <submittedName>
        <fullName evidence="4">Uncharacterized protein</fullName>
    </submittedName>
</protein>
<feature type="compositionally biased region" description="Basic residues" evidence="1">
    <location>
        <begin position="695"/>
        <end position="712"/>
    </location>
</feature>
<name>A0A915BAK0_PARUN</name>
<evidence type="ECO:0000256" key="2">
    <source>
        <dbReference type="SAM" id="Phobius"/>
    </source>
</evidence>
<feature type="region of interest" description="Disordered" evidence="1">
    <location>
        <begin position="695"/>
        <end position="729"/>
    </location>
</feature>
<feature type="region of interest" description="Disordered" evidence="1">
    <location>
        <begin position="118"/>
        <end position="159"/>
    </location>
</feature>
<dbReference type="AlphaFoldDB" id="A0A915BAK0"/>